<feature type="compositionally biased region" description="Low complexity" evidence="1">
    <location>
        <begin position="387"/>
        <end position="402"/>
    </location>
</feature>
<sequence>MTSTAVPTHAPAAVPGPATDGVAPAGSPATAAATPGAGRLPLPQPRGPLSAALLAALAEAPGPDAAAALRPVDDAATGALDAASGRLLRDDDVQLALAVLYELHYRGVDGVDDDWEWEPALLALRARLEVPFEAAVRERAGQPACAATDAAGVARRLFELAAADDGPSLSRWVAKRADAEQARELLALKSLYQLKEADPHTWAVPRLAGAPKAALVEIQADEYGGGRPGRMHAELFAQAMRGVGLDDTYGRYVDAVPAVALAALNTMSLFGLHRRLRGAIVGHLAAFEMTSSVPSRLYGNGFRRLGHDADTTWYFDEHVEADAVHEQIAARDLAGRLVEQEPALRDDVLLGAAACLAVEGDVAAHALERWQQGASALRVPLDPVPGPVTASPATGTAGAPRG</sequence>
<reference evidence="2 3" key="1">
    <citation type="submission" date="2019-11" db="EMBL/GenBank/DDBJ databases">
        <title>Cellulosimicrobium composti sp. nov. isolated from a compost.</title>
        <authorList>
            <person name="Yang Y."/>
        </authorList>
    </citation>
    <scope>NUCLEOTIDE SEQUENCE [LARGE SCALE GENOMIC DNA]</scope>
    <source>
        <strain evidence="2 3">BIT-GX5</strain>
    </source>
</reference>
<evidence type="ECO:0000256" key="1">
    <source>
        <dbReference type="SAM" id="MobiDB-lite"/>
    </source>
</evidence>
<dbReference type="SMART" id="SM01236">
    <property type="entry name" value="Haem_oxygenase_2"/>
    <property type="match status" value="1"/>
</dbReference>
<dbReference type="Proteomes" id="UP000440668">
    <property type="component" value="Unassembled WGS sequence"/>
</dbReference>
<feature type="region of interest" description="Disordered" evidence="1">
    <location>
        <begin position="1"/>
        <end position="45"/>
    </location>
</feature>
<gene>
    <name evidence="2" type="ORF">GJV82_10825</name>
</gene>
<dbReference type="RefSeq" id="WP_155099227.1">
    <property type="nucleotide sequence ID" value="NZ_WMKA01000022.1"/>
</dbReference>
<dbReference type="InterPro" id="IPR016084">
    <property type="entry name" value="Haem_Oase-like_multi-hlx"/>
</dbReference>
<dbReference type="AlphaFoldDB" id="A0A6N7ZJG2"/>
<dbReference type="Gene3D" id="1.20.910.10">
    <property type="entry name" value="Heme oxygenase-like"/>
    <property type="match status" value="1"/>
</dbReference>
<dbReference type="EMBL" id="WMKA01000022">
    <property type="protein sequence ID" value="MTG89433.1"/>
    <property type="molecule type" value="Genomic_DNA"/>
</dbReference>
<feature type="region of interest" description="Disordered" evidence="1">
    <location>
        <begin position="383"/>
        <end position="402"/>
    </location>
</feature>
<dbReference type="SUPFAM" id="SSF48613">
    <property type="entry name" value="Heme oxygenase-like"/>
    <property type="match status" value="1"/>
</dbReference>
<accession>A0A6N7ZJG2</accession>
<proteinExistence type="predicted"/>
<comment type="caution">
    <text evidence="2">The sequence shown here is derived from an EMBL/GenBank/DDBJ whole genome shotgun (WGS) entry which is preliminary data.</text>
</comment>
<evidence type="ECO:0000313" key="2">
    <source>
        <dbReference type="EMBL" id="MTG89433.1"/>
    </source>
</evidence>
<organism evidence="2 3">
    <name type="scientific">Cellulosimicrobium composti</name>
    <dbReference type="NCBI Taxonomy" id="2672572"/>
    <lineage>
        <taxon>Bacteria</taxon>
        <taxon>Bacillati</taxon>
        <taxon>Actinomycetota</taxon>
        <taxon>Actinomycetes</taxon>
        <taxon>Micrococcales</taxon>
        <taxon>Promicromonosporaceae</taxon>
        <taxon>Cellulosimicrobium</taxon>
    </lineage>
</organism>
<name>A0A6N7ZJG2_9MICO</name>
<protein>
    <submittedName>
        <fullName evidence="2">Iron-containing redox enzyme family protein</fullName>
    </submittedName>
</protein>
<evidence type="ECO:0000313" key="3">
    <source>
        <dbReference type="Proteomes" id="UP000440668"/>
    </source>
</evidence>
<dbReference type="Pfam" id="PF14518">
    <property type="entry name" value="Haem_oxygenas_2"/>
    <property type="match status" value="1"/>
</dbReference>